<feature type="transmembrane region" description="Helical" evidence="8">
    <location>
        <begin position="332"/>
        <end position="354"/>
    </location>
</feature>
<evidence type="ECO:0000256" key="6">
    <source>
        <dbReference type="ARBA" id="ARBA00022989"/>
    </source>
</evidence>
<keyword evidence="2" id="KW-0813">Transport</keyword>
<dbReference type="InterPro" id="IPR005828">
    <property type="entry name" value="MFS_sugar_transport-like"/>
</dbReference>
<feature type="transmembrane region" description="Helical" evidence="8">
    <location>
        <begin position="60"/>
        <end position="77"/>
    </location>
</feature>
<dbReference type="GO" id="GO:0022857">
    <property type="term" value="F:transmembrane transporter activity"/>
    <property type="evidence" value="ECO:0007669"/>
    <property type="project" value="InterPro"/>
</dbReference>
<dbReference type="GO" id="GO:0005886">
    <property type="term" value="C:plasma membrane"/>
    <property type="evidence" value="ECO:0007669"/>
    <property type="project" value="UniProtKB-SubCell"/>
</dbReference>
<feature type="transmembrane region" description="Helical" evidence="8">
    <location>
        <begin position="402"/>
        <end position="426"/>
    </location>
</feature>
<keyword evidence="6 8" id="KW-1133">Transmembrane helix</keyword>
<feature type="domain" description="Major facilitator superfamily (MFS) profile" evidence="9">
    <location>
        <begin position="19"/>
        <end position="457"/>
    </location>
</feature>
<dbReference type="EMBL" id="ODYU01008354">
    <property type="protein sequence ID" value="SOQ51875.1"/>
    <property type="molecule type" value="Genomic_DNA"/>
</dbReference>
<name>A0A2H1WFL6_SPOFR</name>
<dbReference type="InterPro" id="IPR036259">
    <property type="entry name" value="MFS_trans_sf"/>
</dbReference>
<evidence type="ECO:0000256" key="2">
    <source>
        <dbReference type="ARBA" id="ARBA00022448"/>
    </source>
</evidence>
<dbReference type="PROSITE" id="PS00217">
    <property type="entry name" value="SUGAR_TRANSPORT_2"/>
    <property type="match status" value="1"/>
</dbReference>
<reference evidence="10" key="1">
    <citation type="submission" date="2016-07" db="EMBL/GenBank/DDBJ databases">
        <authorList>
            <person name="Bretaudeau A."/>
        </authorList>
    </citation>
    <scope>NUCLEOTIDE SEQUENCE</scope>
    <source>
        <strain evidence="10">Rice</strain>
        <tissue evidence="10">Whole body</tissue>
    </source>
</reference>
<feature type="transmembrane region" description="Helical" evidence="8">
    <location>
        <begin position="366"/>
        <end position="390"/>
    </location>
</feature>
<dbReference type="Pfam" id="PF00083">
    <property type="entry name" value="Sugar_tr"/>
    <property type="match status" value="1"/>
</dbReference>
<dbReference type="SMR" id="A0A2H1WFL6"/>
<dbReference type="InterPro" id="IPR050549">
    <property type="entry name" value="MFS_Trehalose_Transporter"/>
</dbReference>
<feature type="transmembrane region" description="Helical" evidence="8">
    <location>
        <begin position="20"/>
        <end position="40"/>
    </location>
</feature>
<gene>
    <name evidence="10" type="ORF">SFRICE_006573</name>
</gene>
<dbReference type="FunFam" id="1.20.1250.20:FF:000218">
    <property type="entry name" value="facilitated trehalose transporter Tret1"/>
    <property type="match status" value="1"/>
</dbReference>
<feature type="transmembrane region" description="Helical" evidence="8">
    <location>
        <begin position="432"/>
        <end position="453"/>
    </location>
</feature>
<accession>A0A2H1WFL6</accession>
<evidence type="ECO:0000256" key="3">
    <source>
        <dbReference type="ARBA" id="ARBA00022475"/>
    </source>
</evidence>
<keyword evidence="7 8" id="KW-0472">Membrane</keyword>
<comment type="subcellular location">
    <subcellularLocation>
        <location evidence="1">Cell membrane</location>
        <topology evidence="1">Multi-pass membrane protein</topology>
    </subcellularLocation>
</comment>
<dbReference type="InterPro" id="IPR005829">
    <property type="entry name" value="Sugar_transporter_CS"/>
</dbReference>
<organism evidence="10">
    <name type="scientific">Spodoptera frugiperda</name>
    <name type="common">Fall armyworm</name>
    <dbReference type="NCBI Taxonomy" id="7108"/>
    <lineage>
        <taxon>Eukaryota</taxon>
        <taxon>Metazoa</taxon>
        <taxon>Ecdysozoa</taxon>
        <taxon>Arthropoda</taxon>
        <taxon>Hexapoda</taxon>
        <taxon>Insecta</taxon>
        <taxon>Pterygota</taxon>
        <taxon>Neoptera</taxon>
        <taxon>Endopterygota</taxon>
        <taxon>Lepidoptera</taxon>
        <taxon>Glossata</taxon>
        <taxon>Ditrysia</taxon>
        <taxon>Noctuoidea</taxon>
        <taxon>Noctuidae</taxon>
        <taxon>Amphipyrinae</taxon>
        <taxon>Spodoptera</taxon>
    </lineage>
</organism>
<evidence type="ECO:0000256" key="1">
    <source>
        <dbReference type="ARBA" id="ARBA00004651"/>
    </source>
</evidence>
<feature type="transmembrane region" description="Helical" evidence="8">
    <location>
        <begin position="275"/>
        <end position="297"/>
    </location>
</feature>
<dbReference type="InterPro" id="IPR020846">
    <property type="entry name" value="MFS_dom"/>
</dbReference>
<keyword evidence="5 8" id="KW-0812">Transmembrane</keyword>
<dbReference type="SUPFAM" id="SSF103473">
    <property type="entry name" value="MFS general substrate transporter"/>
    <property type="match status" value="1"/>
</dbReference>
<dbReference type="AlphaFoldDB" id="A0A2H1WFL6"/>
<feature type="transmembrane region" description="Helical" evidence="8">
    <location>
        <begin position="303"/>
        <end position="325"/>
    </location>
</feature>
<proteinExistence type="predicted"/>
<evidence type="ECO:0000259" key="9">
    <source>
        <dbReference type="PROSITE" id="PS50850"/>
    </source>
</evidence>
<dbReference type="Gene3D" id="1.20.1250.20">
    <property type="entry name" value="MFS general substrate transporter like domains"/>
    <property type="match status" value="1"/>
</dbReference>
<dbReference type="PANTHER" id="PTHR48021">
    <property type="match status" value="1"/>
</dbReference>
<dbReference type="PROSITE" id="PS50850">
    <property type="entry name" value="MFS"/>
    <property type="match status" value="1"/>
</dbReference>
<evidence type="ECO:0000256" key="5">
    <source>
        <dbReference type="ARBA" id="ARBA00022692"/>
    </source>
</evidence>
<protein>
    <submittedName>
        <fullName evidence="10">SFRICE_006573</fullName>
    </submittedName>
</protein>
<sequence>MSTKRKEKKSRFSPFWKQCFVTASVGSNIIGHGAVIGYPAILLPQLHLVDSAFKLDAASASWIASILGITQLVGSFISPPIMEKFGRRAAHFTATVPNLIGWFVITMATNFEVLFAGRILQGLSIGMLSPLRSVLIGEYSSPKNRGAFLTTVSLSQSFGIFFVHLVGSLLSWQQAALICSFFPFISIIMTIYSPESPSWLVTKGRHDECRRVFRWLRGDDEEDELEEMIEGRLLYEKAMISASFNKKNNRIRKIISTIKKKEFYKPIILMMHAHVLVNFAGGTTMSAYSTMIIGVVVGPQVNAHFWMIFLGAQRFISNTLAVFAINKFKRRTMMFATGGLAIFAQFALAAYVYFKQQGTLPYDAVWIPLLLINLKFFAVATGMLPLPNVIGGEVFPLEYRSIGGTISLASFSASFFLVLKTFTGLVESVGMYGAYVVYGCIITYCMIVIWFLLPETKDRTLQQIEDEFRGRPLAPEEIEVRKSLQADPIVAYKRKMSARRCSSLI</sequence>
<dbReference type="PANTHER" id="PTHR48021:SF68">
    <property type="entry name" value="MAJOR FACILITATOR SUPERFAMILY (MFS) PROFILE DOMAIN-CONTAINING PROTEIN"/>
    <property type="match status" value="1"/>
</dbReference>
<evidence type="ECO:0000256" key="8">
    <source>
        <dbReference type="SAM" id="Phobius"/>
    </source>
</evidence>
<keyword evidence="3" id="KW-1003">Cell membrane</keyword>
<evidence type="ECO:0000256" key="7">
    <source>
        <dbReference type="ARBA" id="ARBA00023136"/>
    </source>
</evidence>
<evidence type="ECO:0000313" key="10">
    <source>
        <dbReference type="EMBL" id="SOQ51875.1"/>
    </source>
</evidence>
<keyword evidence="4" id="KW-0762">Sugar transport</keyword>
<evidence type="ECO:0000256" key="4">
    <source>
        <dbReference type="ARBA" id="ARBA00022597"/>
    </source>
</evidence>